<dbReference type="SUPFAM" id="SSF53756">
    <property type="entry name" value="UDP-Glycosyltransferase/glycogen phosphorylase"/>
    <property type="match status" value="1"/>
</dbReference>
<sequence length="367" mass="40612">MTPNNFIGEKILAKELIDGEVAALKELQPDVVIYGFWPMAGLAYRMIERKILGISYLPLPLTTEKFLDLIADIPEHVPIVSHLPLRLRRALLRYTPRFVRKRIPPLRQPNILWAASKAGWKGKLINLFDLLKADLTIVNDIPDYYEHVQFPPTIAFSGALFSQPIEGESLEDGIKNVFYPGNRRTKIFCTLGSSGTRDLLLEIVKVFTEGEGLSWDAVILSPISVCPIDEAKEVLGNRPGIYITDSFVPALQANALADLVICHGGQGTIQTAISCGTPLVGVAAQSEQFVNLSNVESQGAAIRIPMKKWQAKNIRAAVSKMIADDQFKKAADRLRRRLISMDGQKISAELIWGRISAEFPPSTRDAG</sequence>
<dbReference type="Gene3D" id="3.40.50.2000">
    <property type="entry name" value="Glycogen Phosphorylase B"/>
    <property type="match status" value="1"/>
</dbReference>
<dbReference type="AlphaFoldDB" id="A0AA48RAZ6"/>
<dbReference type="PANTHER" id="PTHR21015:SF22">
    <property type="entry name" value="GLYCOSYLTRANSFERASE"/>
    <property type="match status" value="1"/>
</dbReference>
<dbReference type="InterPro" id="IPR010610">
    <property type="entry name" value="EryCIII-like_C"/>
</dbReference>
<feature type="domain" description="Erythromycin biosynthesis protein CIII-like C-terminal" evidence="1">
    <location>
        <begin position="233"/>
        <end position="339"/>
    </location>
</feature>
<reference evidence="2" key="1">
    <citation type="submission" date="2023-07" db="EMBL/GenBank/DDBJ databases">
        <authorList>
            <person name="Pelsma A.J. K."/>
        </authorList>
    </citation>
    <scope>NUCLEOTIDE SEQUENCE</scope>
</reference>
<gene>
    <name evidence="2" type="ORF">AMST5_02476</name>
</gene>
<dbReference type="PANTHER" id="PTHR21015">
    <property type="entry name" value="UDP-N-ACETYLGLUCOSAMINE--N-ACETYLMURAMYL-(PENTAPEPTIDE) PYROPHOSPHORYL-UNDECAPRENOL N-ACETYLGLUCOSAMINE TRANSFERASE 1"/>
    <property type="match status" value="1"/>
</dbReference>
<evidence type="ECO:0000259" key="1">
    <source>
        <dbReference type="Pfam" id="PF06722"/>
    </source>
</evidence>
<name>A0AA48RAZ6_9ZZZZ</name>
<evidence type="ECO:0000313" key="2">
    <source>
        <dbReference type="EMBL" id="CAJ0873078.1"/>
    </source>
</evidence>
<organism evidence="2">
    <name type="scientific">freshwater sediment metagenome</name>
    <dbReference type="NCBI Taxonomy" id="556182"/>
    <lineage>
        <taxon>unclassified sequences</taxon>
        <taxon>metagenomes</taxon>
        <taxon>ecological metagenomes</taxon>
    </lineage>
</organism>
<dbReference type="EMBL" id="OY288114">
    <property type="protein sequence ID" value="CAJ0873078.1"/>
    <property type="molecule type" value="Genomic_DNA"/>
</dbReference>
<dbReference type="GO" id="GO:0016757">
    <property type="term" value="F:glycosyltransferase activity"/>
    <property type="evidence" value="ECO:0007669"/>
    <property type="project" value="TreeGrafter"/>
</dbReference>
<accession>A0AA48RAZ6</accession>
<dbReference type="Pfam" id="PF06722">
    <property type="entry name" value="EryCIII-like_C"/>
    <property type="match status" value="1"/>
</dbReference>
<protein>
    <recommendedName>
        <fullName evidence="1">Erythromycin biosynthesis protein CIII-like C-terminal domain-containing protein</fullName>
    </recommendedName>
</protein>
<proteinExistence type="predicted"/>